<evidence type="ECO:0000313" key="1">
    <source>
        <dbReference type="EMBL" id="KAK1494665.1"/>
    </source>
</evidence>
<proteinExistence type="predicted"/>
<dbReference type="Proteomes" id="UP001239213">
    <property type="component" value="Unassembled WGS sequence"/>
</dbReference>
<sequence length="136" mass="15237">MPVGSSVSRHHNQIGTDGRDGCRGMSPWVRTYLGRYTAGYGRTAGGCRCRFACVPHVCSGRFLPPPPHGQQEQKQEHRVRDVLIRLYLAEYLRYMCICTYPCSQEILDIVHSDGSCIVPSPFPLSPVEILTTLLRS</sequence>
<comment type="caution">
    <text evidence="1">The sequence shown here is derived from an EMBL/GenBank/DDBJ whole genome shotgun (WGS) entry which is preliminary data.</text>
</comment>
<accession>A0AAI9YB97</accession>
<dbReference type="AlphaFoldDB" id="A0AAI9YB97"/>
<organism evidence="1 2">
    <name type="scientific">Colletotrichum cuscutae</name>
    <dbReference type="NCBI Taxonomy" id="1209917"/>
    <lineage>
        <taxon>Eukaryota</taxon>
        <taxon>Fungi</taxon>
        <taxon>Dikarya</taxon>
        <taxon>Ascomycota</taxon>
        <taxon>Pezizomycotina</taxon>
        <taxon>Sordariomycetes</taxon>
        <taxon>Hypocreomycetidae</taxon>
        <taxon>Glomerellales</taxon>
        <taxon>Glomerellaceae</taxon>
        <taxon>Colletotrichum</taxon>
        <taxon>Colletotrichum acutatum species complex</taxon>
    </lineage>
</organism>
<gene>
    <name evidence="1" type="ORF">CCUS01_13577</name>
</gene>
<protein>
    <submittedName>
        <fullName evidence="1">Uncharacterized protein</fullName>
    </submittedName>
</protein>
<keyword evidence="2" id="KW-1185">Reference proteome</keyword>
<evidence type="ECO:0000313" key="2">
    <source>
        <dbReference type="Proteomes" id="UP001239213"/>
    </source>
</evidence>
<dbReference type="EMBL" id="MPDP01000019">
    <property type="protein sequence ID" value="KAK1494665.1"/>
    <property type="molecule type" value="Genomic_DNA"/>
</dbReference>
<name>A0AAI9YB97_9PEZI</name>
<reference evidence="1" key="1">
    <citation type="submission" date="2016-11" db="EMBL/GenBank/DDBJ databases">
        <title>The genome sequence of Colletotrichum cuscutae.</title>
        <authorList>
            <person name="Baroncelli R."/>
        </authorList>
    </citation>
    <scope>NUCLEOTIDE SEQUENCE</scope>
    <source>
        <strain evidence="1">IMI 304802</strain>
    </source>
</reference>